<dbReference type="PROSITE" id="PS51464">
    <property type="entry name" value="SIS"/>
    <property type="match status" value="2"/>
</dbReference>
<dbReference type="InterPro" id="IPR035490">
    <property type="entry name" value="GlmS/FrlB_SIS"/>
</dbReference>
<dbReference type="Pfam" id="PF01380">
    <property type="entry name" value="SIS"/>
    <property type="match status" value="2"/>
</dbReference>
<dbReference type="GO" id="GO:0006487">
    <property type="term" value="P:protein N-linked glycosylation"/>
    <property type="evidence" value="ECO:0007669"/>
    <property type="project" value="TreeGrafter"/>
</dbReference>
<protein>
    <recommendedName>
        <fullName evidence="3">Glutamine--fructose-6-phosphate aminotransferase [isomerizing]</fullName>
        <ecNumber evidence="2">2.6.1.16</ecNumber>
    </recommendedName>
</protein>
<evidence type="ECO:0000313" key="7">
    <source>
        <dbReference type="EMBL" id="QNI32053.1"/>
    </source>
</evidence>
<comment type="catalytic activity">
    <reaction evidence="1">
        <text>D-fructose 6-phosphate + L-glutamine = D-glucosamine 6-phosphate + L-glutamate</text>
        <dbReference type="Rhea" id="RHEA:13237"/>
        <dbReference type="ChEBI" id="CHEBI:29985"/>
        <dbReference type="ChEBI" id="CHEBI:58359"/>
        <dbReference type="ChEBI" id="CHEBI:58725"/>
        <dbReference type="ChEBI" id="CHEBI:61527"/>
        <dbReference type="EC" id="2.6.1.16"/>
    </reaction>
</comment>
<keyword evidence="4" id="KW-0677">Repeat</keyword>
<dbReference type="PANTHER" id="PTHR10937">
    <property type="entry name" value="GLUCOSAMINE--FRUCTOSE-6-PHOSPHATE AMINOTRANSFERASE, ISOMERIZING"/>
    <property type="match status" value="1"/>
</dbReference>
<evidence type="ECO:0000256" key="4">
    <source>
        <dbReference type="ARBA" id="ARBA00022737"/>
    </source>
</evidence>
<dbReference type="RefSeq" id="WP_186743010.1">
    <property type="nucleotide sequence ID" value="NZ_CP060394.1"/>
</dbReference>
<keyword evidence="5" id="KW-0315">Glutamine amidotransferase</keyword>
<evidence type="ECO:0000313" key="8">
    <source>
        <dbReference type="Proteomes" id="UP000515312"/>
    </source>
</evidence>
<sequence length="377" mass="40977">MPQSLATRNFAHAMLREIYEQPEALAASIRNYVTDGSLKPEAFAAVAEALRGHQRVVIAASGSSRHAGLAGEIMLEDLAGLTVDVEYASEYCYRSTHTLQDPGVIVISQSGETADTLAALREGKSRGLKTVAITNNAASTMAREADASLPTVAGKEKAIPATKSFTTQLAVLYLLTLSMARLRGRMTAHSVSSLITQLEELPNLLESWLEAWEKQLHSVAEHTRNARGFLYLGRGIHYAIAREGALKLKESAYVQAEGYPAGELKHGPNALVSKDAPLVMIATRDENDPDSVLRYEKTVQLMKDMQAQGAEIIALASEGDAEVPKLAHFTIPIPRASEYLLTILEVVPLQLMAYFTAVLHGIDVDRPRNLVKAVVHE</sequence>
<reference evidence="7 8" key="1">
    <citation type="submission" date="2020-08" db="EMBL/GenBank/DDBJ databases">
        <title>Edaphobacter telluris sp. nov. and Acidobacterium dinghuensis sp. nov., two acidobacteria isolated from forest soil.</title>
        <authorList>
            <person name="Fu J."/>
            <person name="Qiu L."/>
        </authorList>
    </citation>
    <scope>NUCLEOTIDE SEQUENCE [LARGE SCALE GENOMIC DNA]</scope>
    <source>
        <strain evidence="7">4Y35</strain>
    </source>
</reference>
<evidence type="ECO:0000256" key="5">
    <source>
        <dbReference type="ARBA" id="ARBA00022962"/>
    </source>
</evidence>
<evidence type="ECO:0000256" key="1">
    <source>
        <dbReference type="ARBA" id="ARBA00001031"/>
    </source>
</evidence>
<dbReference type="EMBL" id="CP060394">
    <property type="protein sequence ID" value="QNI32053.1"/>
    <property type="molecule type" value="Genomic_DNA"/>
</dbReference>
<gene>
    <name evidence="7" type="ORF">H7849_24100</name>
</gene>
<dbReference type="EC" id="2.6.1.16" evidence="2"/>
<evidence type="ECO:0000256" key="3">
    <source>
        <dbReference type="ARBA" id="ARBA00016090"/>
    </source>
</evidence>
<evidence type="ECO:0000256" key="2">
    <source>
        <dbReference type="ARBA" id="ARBA00012916"/>
    </source>
</evidence>
<feature type="domain" description="SIS" evidence="6">
    <location>
        <begin position="219"/>
        <end position="367"/>
    </location>
</feature>
<dbReference type="InterPro" id="IPR035466">
    <property type="entry name" value="GlmS/AgaS_SIS"/>
</dbReference>
<dbReference type="GO" id="GO:0097367">
    <property type="term" value="F:carbohydrate derivative binding"/>
    <property type="evidence" value="ECO:0007669"/>
    <property type="project" value="InterPro"/>
</dbReference>
<dbReference type="FunFam" id="3.40.50.10490:FF:000001">
    <property type="entry name" value="Glutamine--fructose-6-phosphate aminotransferase [isomerizing]"/>
    <property type="match status" value="1"/>
</dbReference>
<organism evidence="7 8">
    <name type="scientific">Alloacidobacterium dinghuense</name>
    <dbReference type="NCBI Taxonomy" id="2763107"/>
    <lineage>
        <taxon>Bacteria</taxon>
        <taxon>Pseudomonadati</taxon>
        <taxon>Acidobacteriota</taxon>
        <taxon>Terriglobia</taxon>
        <taxon>Terriglobales</taxon>
        <taxon>Acidobacteriaceae</taxon>
        <taxon>Alloacidobacterium</taxon>
    </lineage>
</organism>
<dbReference type="SUPFAM" id="SSF53697">
    <property type="entry name" value="SIS domain"/>
    <property type="match status" value="1"/>
</dbReference>
<keyword evidence="8" id="KW-1185">Reference proteome</keyword>
<evidence type="ECO:0000259" key="6">
    <source>
        <dbReference type="PROSITE" id="PS51464"/>
    </source>
</evidence>
<dbReference type="GO" id="GO:0006047">
    <property type="term" value="P:UDP-N-acetylglucosamine metabolic process"/>
    <property type="evidence" value="ECO:0007669"/>
    <property type="project" value="TreeGrafter"/>
</dbReference>
<dbReference type="Gene3D" id="3.40.50.10490">
    <property type="entry name" value="Glucose-6-phosphate isomerase like protein, domain 1"/>
    <property type="match status" value="2"/>
</dbReference>
<dbReference type="Proteomes" id="UP000515312">
    <property type="component" value="Chromosome"/>
</dbReference>
<proteinExistence type="predicted"/>
<dbReference type="InterPro" id="IPR046348">
    <property type="entry name" value="SIS_dom_sf"/>
</dbReference>
<dbReference type="CDD" id="cd05008">
    <property type="entry name" value="SIS_GlmS_GlmD_1"/>
    <property type="match status" value="1"/>
</dbReference>
<name>A0A7G8BHN3_9BACT</name>
<dbReference type="GO" id="GO:0004360">
    <property type="term" value="F:glutamine-fructose-6-phosphate transaminase (isomerizing) activity"/>
    <property type="evidence" value="ECO:0007669"/>
    <property type="project" value="UniProtKB-EC"/>
</dbReference>
<dbReference type="AlphaFoldDB" id="A0A7G8BHN3"/>
<dbReference type="KEGG" id="adin:H7849_24100"/>
<dbReference type="GO" id="GO:0006002">
    <property type="term" value="P:fructose 6-phosphate metabolic process"/>
    <property type="evidence" value="ECO:0007669"/>
    <property type="project" value="TreeGrafter"/>
</dbReference>
<dbReference type="InterPro" id="IPR001347">
    <property type="entry name" value="SIS_dom"/>
</dbReference>
<feature type="domain" description="SIS" evidence="6">
    <location>
        <begin position="46"/>
        <end position="185"/>
    </location>
</feature>
<accession>A0A7G8BHN3</accession>
<dbReference type="PANTHER" id="PTHR10937:SF0">
    <property type="entry name" value="GLUTAMINE--FRUCTOSE-6-PHOSPHATE TRANSAMINASE (ISOMERIZING)"/>
    <property type="match status" value="1"/>
</dbReference>
<dbReference type="CDD" id="cd05009">
    <property type="entry name" value="SIS_GlmS_GlmD_2"/>
    <property type="match status" value="1"/>
</dbReference>